<dbReference type="InterPro" id="IPR023997">
    <property type="entry name" value="TonB-dep_OMP_SusC/RagA_CS"/>
</dbReference>
<dbReference type="InterPro" id="IPR023996">
    <property type="entry name" value="TonB-dep_OMP_SusC/RagA"/>
</dbReference>
<feature type="signal peptide" evidence="10">
    <location>
        <begin position="1"/>
        <end position="21"/>
    </location>
</feature>
<evidence type="ECO:0000256" key="8">
    <source>
        <dbReference type="PROSITE-ProRule" id="PRU01360"/>
    </source>
</evidence>
<keyword evidence="3 8" id="KW-1134">Transmembrane beta strand</keyword>
<keyword evidence="2 8" id="KW-0813">Transport</keyword>
<evidence type="ECO:0000259" key="11">
    <source>
        <dbReference type="Pfam" id="PF00593"/>
    </source>
</evidence>
<reference evidence="13 14" key="1">
    <citation type="submission" date="2018-05" db="EMBL/GenBank/DDBJ databases">
        <title>Marinifilum breve JC075T sp. nov., a marine bacterium isolated from Yongle Blue Hole in the South China Sea.</title>
        <authorList>
            <person name="Fu T."/>
        </authorList>
    </citation>
    <scope>NUCLEOTIDE SEQUENCE [LARGE SCALE GENOMIC DNA]</scope>
    <source>
        <strain evidence="13 14">JC075</strain>
    </source>
</reference>
<dbReference type="NCBIfam" id="TIGR04057">
    <property type="entry name" value="SusC_RagA_signa"/>
    <property type="match status" value="1"/>
</dbReference>
<evidence type="ECO:0000256" key="7">
    <source>
        <dbReference type="ARBA" id="ARBA00023237"/>
    </source>
</evidence>
<dbReference type="SUPFAM" id="SSF49464">
    <property type="entry name" value="Carboxypeptidase regulatory domain-like"/>
    <property type="match status" value="1"/>
</dbReference>
<evidence type="ECO:0000256" key="4">
    <source>
        <dbReference type="ARBA" id="ARBA00022692"/>
    </source>
</evidence>
<evidence type="ECO:0000313" key="14">
    <source>
        <dbReference type="Proteomes" id="UP000248079"/>
    </source>
</evidence>
<keyword evidence="4 8" id="KW-0812">Transmembrane</keyword>
<keyword evidence="5 9" id="KW-0798">TonB box</keyword>
<dbReference type="Pfam" id="PF13715">
    <property type="entry name" value="CarbopepD_reg_2"/>
    <property type="match status" value="1"/>
</dbReference>
<dbReference type="Gene3D" id="2.60.40.1120">
    <property type="entry name" value="Carboxypeptidase-like, regulatory domain"/>
    <property type="match status" value="1"/>
</dbReference>
<dbReference type="PROSITE" id="PS52016">
    <property type="entry name" value="TONB_DEPENDENT_REC_3"/>
    <property type="match status" value="1"/>
</dbReference>
<dbReference type="Gene3D" id="2.40.170.20">
    <property type="entry name" value="TonB-dependent receptor, beta-barrel domain"/>
    <property type="match status" value="1"/>
</dbReference>
<dbReference type="InterPro" id="IPR039426">
    <property type="entry name" value="TonB-dep_rcpt-like"/>
</dbReference>
<dbReference type="Pfam" id="PF07715">
    <property type="entry name" value="Plug"/>
    <property type="match status" value="1"/>
</dbReference>
<dbReference type="Pfam" id="PF00593">
    <property type="entry name" value="TonB_dep_Rec_b-barrel"/>
    <property type="match status" value="1"/>
</dbReference>
<dbReference type="InterPro" id="IPR037066">
    <property type="entry name" value="Plug_dom_sf"/>
</dbReference>
<feature type="domain" description="TonB-dependent receptor-like beta-barrel" evidence="11">
    <location>
        <begin position="461"/>
        <end position="910"/>
    </location>
</feature>
<proteinExistence type="inferred from homology"/>
<evidence type="ECO:0000256" key="10">
    <source>
        <dbReference type="SAM" id="SignalP"/>
    </source>
</evidence>
<comment type="similarity">
    <text evidence="8 9">Belongs to the TonB-dependent receptor family.</text>
</comment>
<dbReference type="OrthoDB" id="9768177at2"/>
<dbReference type="SUPFAM" id="SSF56935">
    <property type="entry name" value="Porins"/>
    <property type="match status" value="1"/>
</dbReference>
<dbReference type="Proteomes" id="UP000248079">
    <property type="component" value="Unassembled WGS sequence"/>
</dbReference>
<dbReference type="AlphaFoldDB" id="A0A2V3ZXZ7"/>
<evidence type="ECO:0000259" key="12">
    <source>
        <dbReference type="Pfam" id="PF07715"/>
    </source>
</evidence>
<evidence type="ECO:0000256" key="3">
    <source>
        <dbReference type="ARBA" id="ARBA00022452"/>
    </source>
</evidence>
<accession>A0A2V3ZXZ7</accession>
<comment type="subcellular location">
    <subcellularLocation>
        <location evidence="1 8">Cell outer membrane</location>
        <topology evidence="1 8">Multi-pass membrane protein</topology>
    </subcellularLocation>
</comment>
<dbReference type="InterPro" id="IPR012910">
    <property type="entry name" value="Plug_dom"/>
</dbReference>
<dbReference type="EMBL" id="QFLI01000008">
    <property type="protein sequence ID" value="PXX97993.1"/>
    <property type="molecule type" value="Genomic_DNA"/>
</dbReference>
<dbReference type="RefSeq" id="WP_110361924.1">
    <property type="nucleotide sequence ID" value="NZ_QFLI01000008.1"/>
</dbReference>
<gene>
    <name evidence="13" type="ORF">DF185_16805</name>
</gene>
<protein>
    <submittedName>
        <fullName evidence="13">SusC/RagA family TonB-linked outer membrane protein</fullName>
    </submittedName>
</protein>
<comment type="caution">
    <text evidence="13">The sequence shown here is derived from an EMBL/GenBank/DDBJ whole genome shotgun (WGS) entry which is preliminary data.</text>
</comment>
<keyword evidence="10" id="KW-0732">Signal</keyword>
<sequence length="1056" mass="115787">MKKMIGLFVCLFIIGMQMVNAQSKQISGTVTSAEDGLGMPGVSVVIKGTTIGASTDIDGKYSLKADPSDVLMFSFVGMVTQEITVGDQTVINVVLESESIGMDEVIVTAYGTSTKGAFTGSAAVMDAEVLEKRQVSNVSQALSGSVAGVQVLSNNGQPGAEATVRVRGVGSINAGSNPLYVVDGIPFDGDLSSISSTDIESMTVLKDAASTALYGARGANGIIMITTKKAKAGKARVNFDMKVGVNSRAIENYEVLTSPQNYMETAYKAIYNAGIYNLGYSPAQANTYANSKIITDTEGGLGYQVYTIPDGELLIGANGKLNPNAILGYSDGDYYYTPDNWEDETFKNKTRQEYNLSISGGNDKSTYYVSFGYLDDKGVIDGSGFERFSGRVKGEHKVKDWLKVGANVNINNITSDYPGEQTSTSSSGNAFFVANYIAPIYPLYVRDGETKQIQTIKGRKVYDYGDGVSTNFDRSFMSIANPAGDLTYNNTDYVMDIVNSTWFAEISPIDGLTITARYGLNVDNTRYNDLGNAYMGQSASYGGTAYQSQTRTTGFNQQYVANYQFDVNDIHQIDITAGYDGYEYETEYVYATGQNLYNPELYYVNNAIDNLRGGGAKDTYATKGMFGRVNYSYNDTYFFNVAYRRDASSRFHPDNRWGNFYSASAAWILSNESFMESIDWVNMLKLKGSYGEQGNDAIGNYYAYMDQYEVTGADGVFSDGSLSYKGNPDITWETSTSYNIGVDFAVLDNKLVGTLEYFGRKSQDMLYYKPVAGSLGYTSIPMNIGSLTNSGLEIDLSYTIFKNSDIDWTFNGNATFLKNKINELHPDLEGELIDGSRIYSEGESMYRMYLVDYAGVDETNGKALYWAEDEEGNRIKTDDYSVATEFKVATDDLLPTVYGGFGTTINAFGFDASVQCAYQLGGKIYDSGYRRLMHSGTGSSAGTNWHKDIYNAWTPENTKTDVPRLNANDKYASSTSTRFITSSDYLSLNNITLGYTLPQELVKKLRVEKLRVYVAADNVALWSSRKGLDPRQSFTAATTARYTPIRTISGGINLSF</sequence>
<keyword evidence="7 8" id="KW-0998">Cell outer membrane</keyword>
<organism evidence="13 14">
    <name type="scientific">Marinifilum breve</name>
    <dbReference type="NCBI Taxonomy" id="2184082"/>
    <lineage>
        <taxon>Bacteria</taxon>
        <taxon>Pseudomonadati</taxon>
        <taxon>Bacteroidota</taxon>
        <taxon>Bacteroidia</taxon>
        <taxon>Marinilabiliales</taxon>
        <taxon>Marinifilaceae</taxon>
    </lineage>
</organism>
<dbReference type="InterPro" id="IPR036942">
    <property type="entry name" value="Beta-barrel_TonB_sf"/>
</dbReference>
<evidence type="ECO:0000256" key="1">
    <source>
        <dbReference type="ARBA" id="ARBA00004571"/>
    </source>
</evidence>
<dbReference type="GO" id="GO:0009279">
    <property type="term" value="C:cell outer membrane"/>
    <property type="evidence" value="ECO:0007669"/>
    <property type="project" value="UniProtKB-SubCell"/>
</dbReference>
<evidence type="ECO:0000256" key="5">
    <source>
        <dbReference type="ARBA" id="ARBA00023077"/>
    </source>
</evidence>
<evidence type="ECO:0000256" key="6">
    <source>
        <dbReference type="ARBA" id="ARBA00023136"/>
    </source>
</evidence>
<evidence type="ECO:0000256" key="2">
    <source>
        <dbReference type="ARBA" id="ARBA00022448"/>
    </source>
</evidence>
<keyword evidence="14" id="KW-1185">Reference proteome</keyword>
<dbReference type="Gene3D" id="2.170.130.10">
    <property type="entry name" value="TonB-dependent receptor, plug domain"/>
    <property type="match status" value="1"/>
</dbReference>
<name>A0A2V3ZXZ7_9BACT</name>
<evidence type="ECO:0000313" key="13">
    <source>
        <dbReference type="EMBL" id="PXX97993.1"/>
    </source>
</evidence>
<feature type="chain" id="PRO_5015837107" evidence="10">
    <location>
        <begin position="22"/>
        <end position="1056"/>
    </location>
</feature>
<evidence type="ECO:0000256" key="9">
    <source>
        <dbReference type="RuleBase" id="RU003357"/>
    </source>
</evidence>
<feature type="domain" description="TonB-dependent receptor plug" evidence="12">
    <location>
        <begin position="119"/>
        <end position="222"/>
    </location>
</feature>
<dbReference type="InterPro" id="IPR000531">
    <property type="entry name" value="Beta-barrel_TonB"/>
</dbReference>
<dbReference type="NCBIfam" id="TIGR04056">
    <property type="entry name" value="OMP_RagA_SusC"/>
    <property type="match status" value="1"/>
</dbReference>
<dbReference type="InterPro" id="IPR008969">
    <property type="entry name" value="CarboxyPept-like_regulatory"/>
</dbReference>
<keyword evidence="6 8" id="KW-0472">Membrane</keyword>